<protein>
    <recommendedName>
        <fullName evidence="1">HTH cro/C1-type domain-containing protein</fullName>
    </recommendedName>
</protein>
<dbReference type="GO" id="GO:0003677">
    <property type="term" value="F:DNA binding"/>
    <property type="evidence" value="ECO:0007669"/>
    <property type="project" value="InterPro"/>
</dbReference>
<evidence type="ECO:0000313" key="2">
    <source>
        <dbReference type="EMBL" id="SFJ41948.1"/>
    </source>
</evidence>
<evidence type="ECO:0000259" key="1">
    <source>
        <dbReference type="PROSITE" id="PS50943"/>
    </source>
</evidence>
<keyword evidence="3" id="KW-1185">Reference proteome</keyword>
<dbReference type="CDD" id="cd00093">
    <property type="entry name" value="HTH_XRE"/>
    <property type="match status" value="1"/>
</dbReference>
<dbReference type="Gene3D" id="1.10.260.40">
    <property type="entry name" value="lambda repressor-like DNA-binding domains"/>
    <property type="match status" value="1"/>
</dbReference>
<dbReference type="RefSeq" id="WP_139228640.1">
    <property type="nucleotide sequence ID" value="NZ_FOQD01000020.1"/>
</dbReference>
<gene>
    <name evidence="2" type="ORF">SAMN05421753_12022</name>
</gene>
<dbReference type="PROSITE" id="PS50943">
    <property type="entry name" value="HTH_CROC1"/>
    <property type="match status" value="1"/>
</dbReference>
<accession>A0A1I3R6J1</accession>
<evidence type="ECO:0000313" key="3">
    <source>
        <dbReference type="Proteomes" id="UP000199518"/>
    </source>
</evidence>
<dbReference type="SUPFAM" id="SSF47413">
    <property type="entry name" value="lambda repressor-like DNA-binding domains"/>
    <property type="match status" value="1"/>
</dbReference>
<dbReference type="OrthoDB" id="3188736at2"/>
<dbReference type="InterPro" id="IPR001387">
    <property type="entry name" value="Cro/C1-type_HTH"/>
</dbReference>
<dbReference type="InterPro" id="IPR010982">
    <property type="entry name" value="Lambda_DNA-bd_dom_sf"/>
</dbReference>
<sequence length="228" mass="25170">MSQELEHFSSPAIATKRLNDFLERLLEQGFTQAQIAGSIAIPPQYLSDIKRGERPVTELIARRLGEEFDFNYRWLLGSSSTMELTSPASGTTGVSNLVSLPLFPFPIEGEPRQHPKWKGSSVELAGIAAGKVGLAKSPYVLQFRYNDPKERQKHERQKHERLKHGDLILISQAPNPAAAIHVVRFRQKSFLARASADGSWTRVATGDVLPSDCPATGHCIGVVWSALT</sequence>
<dbReference type="EMBL" id="FOQD01000020">
    <property type="protein sequence ID" value="SFJ41948.1"/>
    <property type="molecule type" value="Genomic_DNA"/>
</dbReference>
<reference evidence="3" key="1">
    <citation type="submission" date="2016-10" db="EMBL/GenBank/DDBJ databases">
        <authorList>
            <person name="Varghese N."/>
            <person name="Submissions S."/>
        </authorList>
    </citation>
    <scope>NUCLEOTIDE SEQUENCE [LARGE SCALE GENOMIC DNA]</scope>
    <source>
        <strain evidence="3">DSM 26348</strain>
    </source>
</reference>
<organism evidence="2 3">
    <name type="scientific">Planctomicrobium piriforme</name>
    <dbReference type="NCBI Taxonomy" id="1576369"/>
    <lineage>
        <taxon>Bacteria</taxon>
        <taxon>Pseudomonadati</taxon>
        <taxon>Planctomycetota</taxon>
        <taxon>Planctomycetia</taxon>
        <taxon>Planctomycetales</taxon>
        <taxon>Planctomycetaceae</taxon>
        <taxon>Planctomicrobium</taxon>
    </lineage>
</organism>
<dbReference type="Proteomes" id="UP000199518">
    <property type="component" value="Unassembled WGS sequence"/>
</dbReference>
<feature type="domain" description="HTH cro/C1-type" evidence="1">
    <location>
        <begin position="27"/>
        <end position="75"/>
    </location>
</feature>
<proteinExistence type="predicted"/>
<name>A0A1I3R6J1_9PLAN</name>
<dbReference type="SMART" id="SM00530">
    <property type="entry name" value="HTH_XRE"/>
    <property type="match status" value="1"/>
</dbReference>
<dbReference type="AlphaFoldDB" id="A0A1I3R6J1"/>